<dbReference type="KEGG" id="nth:Nther_0769"/>
<dbReference type="STRING" id="457570.Nther_0769"/>
<proteinExistence type="inferred from homology"/>
<protein>
    <submittedName>
        <fullName evidence="15">Na+/solute symporter</fullName>
    </submittedName>
</protein>
<feature type="transmembrane region" description="Helical" evidence="14">
    <location>
        <begin position="268"/>
        <end position="291"/>
    </location>
</feature>
<dbReference type="CDD" id="cd10322">
    <property type="entry name" value="SLC5sbd"/>
    <property type="match status" value="1"/>
</dbReference>
<feature type="transmembrane region" description="Helical" evidence="14">
    <location>
        <begin position="311"/>
        <end position="329"/>
    </location>
</feature>
<dbReference type="HOGENOM" id="CLU_507036_0_0_9"/>
<dbReference type="EMBL" id="CP001034">
    <property type="protein sequence ID" value="ACB84356.1"/>
    <property type="molecule type" value="Genomic_DNA"/>
</dbReference>
<dbReference type="Gene3D" id="1.20.1730.10">
    <property type="entry name" value="Sodium/glucose cotransporter"/>
    <property type="match status" value="1"/>
</dbReference>
<evidence type="ECO:0000313" key="16">
    <source>
        <dbReference type="Proteomes" id="UP000001683"/>
    </source>
</evidence>
<evidence type="ECO:0000256" key="11">
    <source>
        <dbReference type="ARBA" id="ARBA00023201"/>
    </source>
</evidence>
<evidence type="ECO:0000256" key="1">
    <source>
        <dbReference type="ARBA" id="ARBA00004651"/>
    </source>
</evidence>
<keyword evidence="6" id="KW-0769">Symport</keyword>
<keyword evidence="16" id="KW-1185">Reference proteome</keyword>
<evidence type="ECO:0000256" key="13">
    <source>
        <dbReference type="RuleBase" id="RU362091"/>
    </source>
</evidence>
<feature type="transmembrane region" description="Helical" evidence="14">
    <location>
        <begin position="391"/>
        <end position="414"/>
    </location>
</feature>
<keyword evidence="5 14" id="KW-0812">Transmembrane</keyword>
<comment type="similarity">
    <text evidence="2 13">Belongs to the sodium:solute symporter (SSF) (TC 2.A.21) family.</text>
</comment>
<evidence type="ECO:0000256" key="14">
    <source>
        <dbReference type="SAM" id="Phobius"/>
    </source>
</evidence>
<feature type="transmembrane region" description="Helical" evidence="14">
    <location>
        <begin position="361"/>
        <end position="385"/>
    </location>
</feature>
<dbReference type="GO" id="GO:0006814">
    <property type="term" value="P:sodium ion transport"/>
    <property type="evidence" value="ECO:0007669"/>
    <property type="project" value="UniProtKB-KW"/>
</dbReference>
<comment type="catalytic activity">
    <reaction evidence="12">
        <text>L-proline(in) + Na(+)(in) = L-proline(out) + Na(+)(out)</text>
        <dbReference type="Rhea" id="RHEA:28967"/>
        <dbReference type="ChEBI" id="CHEBI:29101"/>
        <dbReference type="ChEBI" id="CHEBI:60039"/>
    </reaction>
</comment>
<keyword evidence="4" id="KW-1003">Cell membrane</keyword>
<keyword evidence="11" id="KW-0739">Sodium transport</keyword>
<evidence type="ECO:0000256" key="10">
    <source>
        <dbReference type="ARBA" id="ARBA00023136"/>
    </source>
</evidence>
<feature type="transmembrane region" description="Helical" evidence="14">
    <location>
        <begin position="421"/>
        <end position="442"/>
    </location>
</feature>
<reference evidence="15 16" key="1">
    <citation type="submission" date="2008-04" db="EMBL/GenBank/DDBJ databases">
        <title>Complete sequence of chromosome of Natranaerobius thermophilus JW/NM-WN-LF.</title>
        <authorList>
            <consortium name="US DOE Joint Genome Institute"/>
            <person name="Copeland A."/>
            <person name="Lucas S."/>
            <person name="Lapidus A."/>
            <person name="Glavina del Rio T."/>
            <person name="Dalin E."/>
            <person name="Tice H."/>
            <person name="Bruce D."/>
            <person name="Goodwin L."/>
            <person name="Pitluck S."/>
            <person name="Chertkov O."/>
            <person name="Brettin T."/>
            <person name="Detter J.C."/>
            <person name="Han C."/>
            <person name="Kuske C.R."/>
            <person name="Schmutz J."/>
            <person name="Larimer F."/>
            <person name="Land M."/>
            <person name="Hauser L."/>
            <person name="Kyrpides N."/>
            <person name="Lykidis A."/>
            <person name="Mesbah N.M."/>
            <person name="Wiegel J."/>
        </authorList>
    </citation>
    <scope>NUCLEOTIDE SEQUENCE [LARGE SCALE GENOMIC DNA]</scope>
    <source>
        <strain evidence="16">ATCC BAA-1301 / DSM 18059 / JW/NM-WN-LF</strain>
    </source>
</reference>
<keyword evidence="7 14" id="KW-1133">Transmembrane helix</keyword>
<comment type="subcellular location">
    <subcellularLocation>
        <location evidence="1">Cell membrane</location>
        <topology evidence="1">Multi-pass membrane protein</topology>
    </subcellularLocation>
</comment>
<feature type="transmembrane region" description="Helical" evidence="14">
    <location>
        <begin position="116"/>
        <end position="141"/>
    </location>
</feature>
<organism evidence="15 16">
    <name type="scientific">Natranaerobius thermophilus (strain ATCC BAA-1301 / DSM 18059 / JW/NM-WN-LF)</name>
    <dbReference type="NCBI Taxonomy" id="457570"/>
    <lineage>
        <taxon>Bacteria</taxon>
        <taxon>Bacillati</taxon>
        <taxon>Bacillota</taxon>
        <taxon>Clostridia</taxon>
        <taxon>Natranaerobiales</taxon>
        <taxon>Natranaerobiaceae</taxon>
        <taxon>Natranaerobius</taxon>
    </lineage>
</organism>
<feature type="transmembrane region" description="Helical" evidence="14">
    <location>
        <begin position="6"/>
        <end position="23"/>
    </location>
</feature>
<evidence type="ECO:0000256" key="7">
    <source>
        <dbReference type="ARBA" id="ARBA00022989"/>
    </source>
</evidence>
<feature type="transmembrane region" description="Helical" evidence="14">
    <location>
        <begin position="236"/>
        <end position="256"/>
    </location>
</feature>
<gene>
    <name evidence="15" type="ordered locus">Nther_0769</name>
</gene>
<evidence type="ECO:0000256" key="5">
    <source>
        <dbReference type="ARBA" id="ARBA00022692"/>
    </source>
</evidence>
<dbReference type="RefSeq" id="WP_012447236.1">
    <property type="nucleotide sequence ID" value="NC_010718.1"/>
</dbReference>
<dbReference type="AlphaFoldDB" id="B2A7Q4"/>
<dbReference type="InParanoid" id="B2A7Q4"/>
<sequence length="487" mass="53107">MDIYSIVAVLFLVLYLFVGVYAGRVTNTTGDHMVMSKSAVGYQITGSLIASNLSSVTLIGYTATVVASGPLAILSQFGMTVVASLFIGLLIGRYIRRMDLNTIPEFFEKRYPSQAIQLVSSIILLISMVAYTISVTIGTVVVGKNLFGWNEMTSLIAVILLITMFTIRGGMRSVVITDVIMFCVFFMSSLLIGYPIIQHLGGFELAIQKATPEFTHLFNWVGDDSLLQGTMNIIELNVLCLINVMAAPHLMSRIYIAKSEREFGKAMLYLSIGIPITVFGLLYSFGYLPVLEHVQGFTVEGEVFPWVARNLVNPFVGAIGMSGVIAAAISTSSSLLQQASATLANDIIKKYFIKDLSDNRVLLVTRVCVVVLAIIVFIGASIPTIEGLTVLYAFLFATSVFAAWWPSIIIGTLWKKGSTSGAFWSMSMSLFVAVILGFTRAAGLTPEWVVPNVAALITSTTLFIVISLFTENQKEELELMDKISRSV</sequence>
<evidence type="ECO:0000256" key="6">
    <source>
        <dbReference type="ARBA" id="ARBA00022847"/>
    </source>
</evidence>
<evidence type="ECO:0000256" key="4">
    <source>
        <dbReference type="ARBA" id="ARBA00022475"/>
    </source>
</evidence>
<dbReference type="GO" id="GO:0015293">
    <property type="term" value="F:symporter activity"/>
    <property type="evidence" value="ECO:0007669"/>
    <property type="project" value="UniProtKB-KW"/>
</dbReference>
<accession>B2A7Q4</accession>
<dbReference type="PROSITE" id="PS50283">
    <property type="entry name" value="NA_SOLUT_SYMP_3"/>
    <property type="match status" value="1"/>
</dbReference>
<feature type="transmembrane region" description="Helical" evidence="14">
    <location>
        <begin position="44"/>
        <end position="67"/>
    </location>
</feature>
<feature type="transmembrane region" description="Helical" evidence="14">
    <location>
        <begin position="147"/>
        <end position="167"/>
    </location>
</feature>
<evidence type="ECO:0000313" key="15">
    <source>
        <dbReference type="EMBL" id="ACB84356.1"/>
    </source>
</evidence>
<name>B2A7Q4_NATTJ</name>
<dbReference type="InterPro" id="IPR038377">
    <property type="entry name" value="Na/Glc_symporter_sf"/>
</dbReference>
<dbReference type="InterPro" id="IPR001734">
    <property type="entry name" value="Na/solute_symporter"/>
</dbReference>
<keyword evidence="9" id="KW-0406">Ion transport</keyword>
<dbReference type="PANTHER" id="PTHR48086">
    <property type="entry name" value="SODIUM/PROLINE SYMPORTER-RELATED"/>
    <property type="match status" value="1"/>
</dbReference>
<feature type="transmembrane region" description="Helical" evidence="14">
    <location>
        <begin position="179"/>
        <end position="197"/>
    </location>
</feature>
<keyword evidence="10 14" id="KW-0472">Membrane</keyword>
<dbReference type="PANTHER" id="PTHR48086:SF3">
    <property type="entry name" value="SODIUM_PROLINE SYMPORTER"/>
    <property type="match status" value="1"/>
</dbReference>
<dbReference type="InterPro" id="IPR050277">
    <property type="entry name" value="Sodium:Solute_Symporter"/>
</dbReference>
<dbReference type="eggNOG" id="COG0591">
    <property type="taxonomic scope" value="Bacteria"/>
</dbReference>
<dbReference type="GO" id="GO:0005886">
    <property type="term" value="C:plasma membrane"/>
    <property type="evidence" value="ECO:0007669"/>
    <property type="project" value="UniProtKB-SubCell"/>
</dbReference>
<evidence type="ECO:0000256" key="8">
    <source>
        <dbReference type="ARBA" id="ARBA00023053"/>
    </source>
</evidence>
<evidence type="ECO:0000256" key="3">
    <source>
        <dbReference type="ARBA" id="ARBA00022448"/>
    </source>
</evidence>
<keyword evidence="3" id="KW-0813">Transport</keyword>
<keyword evidence="8" id="KW-0915">Sodium</keyword>
<evidence type="ECO:0000256" key="12">
    <source>
        <dbReference type="ARBA" id="ARBA00033708"/>
    </source>
</evidence>
<feature type="transmembrane region" description="Helical" evidence="14">
    <location>
        <begin position="73"/>
        <end position="95"/>
    </location>
</feature>
<evidence type="ECO:0000256" key="9">
    <source>
        <dbReference type="ARBA" id="ARBA00023065"/>
    </source>
</evidence>
<reference evidence="15 16" key="2">
    <citation type="journal article" date="2011" name="J. Bacteriol.">
        <title>Complete genome sequence of the anaerobic, halophilic alkalithermophile Natranaerobius thermophilus JW/NM-WN-LF.</title>
        <authorList>
            <person name="Zhao B."/>
            <person name="Mesbah N.M."/>
            <person name="Dalin E."/>
            <person name="Goodwin L."/>
            <person name="Nolan M."/>
            <person name="Pitluck S."/>
            <person name="Chertkov O."/>
            <person name="Brettin T.S."/>
            <person name="Han J."/>
            <person name="Larimer F.W."/>
            <person name="Land M.L."/>
            <person name="Hauser L."/>
            <person name="Kyrpides N."/>
            <person name="Wiegel J."/>
        </authorList>
    </citation>
    <scope>NUCLEOTIDE SEQUENCE [LARGE SCALE GENOMIC DNA]</scope>
    <source>
        <strain evidence="16">ATCC BAA-1301 / DSM 18059 / JW/NM-WN-LF</strain>
    </source>
</reference>
<dbReference type="OrthoDB" id="1263at2"/>
<dbReference type="Pfam" id="PF00474">
    <property type="entry name" value="SSF"/>
    <property type="match status" value="1"/>
</dbReference>
<evidence type="ECO:0000256" key="2">
    <source>
        <dbReference type="ARBA" id="ARBA00006434"/>
    </source>
</evidence>
<feature type="transmembrane region" description="Helical" evidence="14">
    <location>
        <begin position="448"/>
        <end position="470"/>
    </location>
</feature>
<dbReference type="Proteomes" id="UP000001683">
    <property type="component" value="Chromosome"/>
</dbReference>